<dbReference type="KEGG" id="brh:RBRH_04295"/>
<evidence type="ECO:0000313" key="2">
    <source>
        <dbReference type="Proteomes" id="UP000007437"/>
    </source>
</evidence>
<sequence length="62" mass="6872">MVGSLSPWQIRFRRNVTFAHHGLGLTFSAPSLQPPFIISQRDRFGLLAEAMVTGSELDTIIS</sequence>
<organism evidence="1 2">
    <name type="scientific">Mycetohabitans rhizoxinica (strain DSM 19002 / CIP 109453 / HKI 454)</name>
    <name type="common">Paraburkholderia rhizoxinica</name>
    <dbReference type="NCBI Taxonomy" id="882378"/>
    <lineage>
        <taxon>Bacteria</taxon>
        <taxon>Pseudomonadati</taxon>
        <taxon>Pseudomonadota</taxon>
        <taxon>Betaproteobacteria</taxon>
        <taxon>Burkholderiales</taxon>
        <taxon>Burkholderiaceae</taxon>
        <taxon>Mycetohabitans</taxon>
    </lineage>
</organism>
<accession>E5AW17</accession>
<reference key="1">
    <citation type="submission" date="2010-09" db="EMBL/GenBank/DDBJ databases">
        <title>Complete genome sequence of Burkholderia rhizoxinica, the endosymbiont of the phytopathogenic fungus Rhizopus microsporus.</title>
        <authorList>
            <person name="Lackner G."/>
            <person name="Moebius N."/>
            <person name="Partida-Martinez L.P."/>
            <person name="Hertweck C."/>
        </authorList>
    </citation>
    <scope>NUCLEOTIDE SEQUENCE</scope>
    <source>
        <strain>HKI 454</strain>
    </source>
</reference>
<gene>
    <name evidence="1" type="ordered locus">RBRH_04295</name>
</gene>
<dbReference type="HOGENOM" id="CLU_2895432_0_0_4"/>
<dbReference type="EMBL" id="FR687361">
    <property type="protein sequence ID" value="CBW77319.1"/>
    <property type="molecule type" value="Genomic_DNA"/>
</dbReference>
<protein>
    <submittedName>
        <fullName evidence="1">Uncharacterized protein</fullName>
    </submittedName>
</protein>
<name>E5AW17_MYCRK</name>
<keyword evidence="1" id="KW-0614">Plasmid</keyword>
<geneLocation type="plasmid" evidence="1 2">
    <name>pBRH02</name>
</geneLocation>
<evidence type="ECO:0000313" key="1">
    <source>
        <dbReference type="EMBL" id="CBW77319.1"/>
    </source>
</evidence>
<dbReference type="AlphaFoldDB" id="E5AW17"/>
<reference evidence="1 2" key="2">
    <citation type="journal article" date="2011" name="J. Bacteriol.">
        <title>Complete genome sequence of Burkholderia rhizoxinica, an endosymbiont of Rhizopus microsporus.</title>
        <authorList>
            <person name="Lackner G."/>
            <person name="Moebius N."/>
            <person name="Partida-Martinez L."/>
            <person name="Hertweck C."/>
        </authorList>
    </citation>
    <scope>NUCLEOTIDE SEQUENCE [LARGE SCALE GENOMIC DNA]</scope>
    <source>
        <strain evidence="2">DSM 19002 / CIP 109453 / HKI 454</strain>
        <plasmid evidence="1 2">pBRH02</plasmid>
    </source>
</reference>
<dbReference type="Proteomes" id="UP000007437">
    <property type="component" value="Plasmid pBRH02"/>
</dbReference>
<proteinExistence type="predicted"/>